<protein>
    <submittedName>
        <fullName evidence="3">PadR family transcriptional regulator</fullName>
    </submittedName>
</protein>
<accession>A0ABU5ITW4</accession>
<proteinExistence type="predicted"/>
<organism evidence="3 4">
    <name type="scientific">Robertmurraya mangrovi</name>
    <dbReference type="NCBI Taxonomy" id="3098077"/>
    <lineage>
        <taxon>Bacteria</taxon>
        <taxon>Bacillati</taxon>
        <taxon>Bacillota</taxon>
        <taxon>Bacilli</taxon>
        <taxon>Bacillales</taxon>
        <taxon>Bacillaceae</taxon>
        <taxon>Robertmurraya</taxon>
    </lineage>
</organism>
<dbReference type="EMBL" id="JAXOFX010000001">
    <property type="protein sequence ID" value="MDZ5470589.1"/>
    <property type="molecule type" value="Genomic_DNA"/>
</dbReference>
<dbReference type="SUPFAM" id="SSF46785">
    <property type="entry name" value="Winged helix' DNA-binding domain"/>
    <property type="match status" value="1"/>
</dbReference>
<sequence>MSIEHSILAVLSFGPSSGYDIKSEFEHEASGLFWGASYGSIYPKLKKLEETGYIFALEEEDEGRKKKLYELTKKGWLELEQWLGETPSYPIIKDELFMKMGSWHRDMDLKILVNHLLERKKQSEHLLRFVTEWPKNGVSYIDQVGMLAIQYAKMRLETELLWIDRTIEMIQSGDLPKAQDTRGNAEKMITRRRKTLQE</sequence>
<name>A0ABU5ITW4_9BACI</name>
<evidence type="ECO:0000259" key="2">
    <source>
        <dbReference type="Pfam" id="PF03551"/>
    </source>
</evidence>
<evidence type="ECO:0000256" key="1">
    <source>
        <dbReference type="SAM" id="MobiDB-lite"/>
    </source>
</evidence>
<gene>
    <name evidence="3" type="ORF">SM124_02385</name>
</gene>
<comment type="caution">
    <text evidence="3">The sequence shown here is derived from an EMBL/GenBank/DDBJ whole genome shotgun (WGS) entry which is preliminary data.</text>
</comment>
<dbReference type="InterPro" id="IPR036390">
    <property type="entry name" value="WH_DNA-bd_sf"/>
</dbReference>
<dbReference type="InterPro" id="IPR005149">
    <property type="entry name" value="Tscrpt_reg_PadR_N"/>
</dbReference>
<keyword evidence="4" id="KW-1185">Reference proteome</keyword>
<dbReference type="RefSeq" id="WP_322444887.1">
    <property type="nucleotide sequence ID" value="NZ_JAXOFX010000001.1"/>
</dbReference>
<dbReference type="Pfam" id="PF03551">
    <property type="entry name" value="PadR"/>
    <property type="match status" value="1"/>
</dbReference>
<reference evidence="3 4" key="1">
    <citation type="submission" date="2023-11" db="EMBL/GenBank/DDBJ databases">
        <title>Bacillus jintuensis, isolated from a mudflat on the Beibu Gulf coast.</title>
        <authorList>
            <person name="Li M."/>
        </authorList>
    </citation>
    <scope>NUCLEOTIDE SEQUENCE [LARGE SCALE GENOMIC DNA]</scope>
    <source>
        <strain evidence="3 4">31A1R</strain>
    </source>
</reference>
<feature type="region of interest" description="Disordered" evidence="1">
    <location>
        <begin position="178"/>
        <end position="198"/>
    </location>
</feature>
<dbReference type="Gene3D" id="1.10.10.10">
    <property type="entry name" value="Winged helix-like DNA-binding domain superfamily/Winged helix DNA-binding domain"/>
    <property type="match status" value="1"/>
</dbReference>
<dbReference type="InterPro" id="IPR036388">
    <property type="entry name" value="WH-like_DNA-bd_sf"/>
</dbReference>
<dbReference type="PANTHER" id="PTHR43252:SF6">
    <property type="entry name" value="NEGATIVE TRANSCRIPTION REGULATOR PADR"/>
    <property type="match status" value="1"/>
</dbReference>
<dbReference type="Proteomes" id="UP001290455">
    <property type="component" value="Unassembled WGS sequence"/>
</dbReference>
<dbReference type="PANTHER" id="PTHR43252">
    <property type="entry name" value="TRANSCRIPTIONAL REGULATOR YQJI"/>
    <property type="match status" value="1"/>
</dbReference>
<feature type="domain" description="Transcription regulator PadR N-terminal" evidence="2">
    <location>
        <begin position="7"/>
        <end position="80"/>
    </location>
</feature>
<evidence type="ECO:0000313" key="3">
    <source>
        <dbReference type="EMBL" id="MDZ5470589.1"/>
    </source>
</evidence>
<evidence type="ECO:0000313" key="4">
    <source>
        <dbReference type="Proteomes" id="UP001290455"/>
    </source>
</evidence>